<dbReference type="SUPFAM" id="SSF51004">
    <property type="entry name" value="C-terminal (heme d1) domain of cytochrome cd1-nitrite reductase"/>
    <property type="match status" value="1"/>
</dbReference>
<comment type="similarity">
    <text evidence="1">Belongs to the cycloisomerase 2 family.</text>
</comment>
<gene>
    <name evidence="3" type="ORF">MIND_00996800</name>
</gene>
<feature type="region of interest" description="Disordered" evidence="2">
    <location>
        <begin position="320"/>
        <end position="354"/>
    </location>
</feature>
<dbReference type="GO" id="GO:0016853">
    <property type="term" value="F:isomerase activity"/>
    <property type="evidence" value="ECO:0007669"/>
    <property type="project" value="UniProtKB-KW"/>
</dbReference>
<dbReference type="InterPro" id="IPR011048">
    <property type="entry name" value="Haem_d1_sf"/>
</dbReference>
<protein>
    <submittedName>
        <fullName evidence="3">Putative isomerase YbhE</fullName>
    </submittedName>
</protein>
<keyword evidence="4" id="KW-1185">Reference proteome</keyword>
<dbReference type="InterPro" id="IPR015943">
    <property type="entry name" value="WD40/YVTN_repeat-like_dom_sf"/>
</dbReference>
<dbReference type="Gene3D" id="2.130.10.10">
    <property type="entry name" value="YVTN repeat-like/Quinoprotein amine dehydrogenase"/>
    <property type="match status" value="1"/>
</dbReference>
<dbReference type="GO" id="GO:0017057">
    <property type="term" value="F:6-phosphogluconolactonase activity"/>
    <property type="evidence" value="ECO:0007669"/>
    <property type="project" value="TreeGrafter"/>
</dbReference>
<dbReference type="OrthoDB" id="9972196at2759"/>
<dbReference type="PANTHER" id="PTHR30344:SF1">
    <property type="entry name" value="6-PHOSPHOGLUCONOLACTONASE"/>
    <property type="match status" value="1"/>
</dbReference>
<dbReference type="Proteomes" id="UP000636479">
    <property type="component" value="Unassembled WGS sequence"/>
</dbReference>
<evidence type="ECO:0000313" key="3">
    <source>
        <dbReference type="EMBL" id="KAF7294602.1"/>
    </source>
</evidence>
<dbReference type="GeneID" id="59349087"/>
<dbReference type="InterPro" id="IPR050282">
    <property type="entry name" value="Cycloisomerase_2"/>
</dbReference>
<feature type="compositionally biased region" description="Gly residues" evidence="2">
    <location>
        <begin position="322"/>
        <end position="331"/>
    </location>
</feature>
<dbReference type="AlphaFoldDB" id="A0A8H6VUP2"/>
<dbReference type="EMBL" id="JACAZF010000009">
    <property type="protein sequence ID" value="KAF7294602.1"/>
    <property type="molecule type" value="Genomic_DNA"/>
</dbReference>
<proteinExistence type="inferred from homology"/>
<dbReference type="Pfam" id="PF10282">
    <property type="entry name" value="Lactonase"/>
    <property type="match status" value="1"/>
</dbReference>
<reference evidence="3" key="1">
    <citation type="submission" date="2020-05" db="EMBL/GenBank/DDBJ databases">
        <title>Mycena genomes resolve the evolution of fungal bioluminescence.</title>
        <authorList>
            <person name="Tsai I.J."/>
        </authorList>
    </citation>
    <scope>NUCLEOTIDE SEQUENCE</scope>
    <source>
        <strain evidence="3">171206Taipei</strain>
    </source>
</reference>
<sequence length="431" mass="45383">MVLFKILAGGFASFIATYVFDSDAGTLTLTKQSETGTNPSWIASNSKDLSILYAVNELNPGGFLQSFKVDADGGLQNIDNVTTGGNGPTFAVQLSSGEVTAMNFGSPNCSFVATDPQNPLKFLRDSPAISFPVPAGGPSNPHMSLEVGNEILVPDLGADKIWRIGRNGKPGNFKVQGQINIDKGAGPRHIAVQDNILFTIHEKTSALTAQVIPAGPNGTTNPLIANVSIVPADALPGSQFAAAEIILSPVSKKFPNQLIYVSNRNISPNVTDPKGDTIAIFEFVKGTPGNNRRMVRRAGRFRPGGRVGWPGFPRPIIINGGNANGNKGGNNGANNTNNGANNNNADQPKAEDAEENVAGKLVLVAQIPTGLQQIRSMALGRVDDGGDEFLIAGANTVGGVAVFQRVDGGRNLKLVTRNDDLQNRTSFVFVE</sequence>
<keyword evidence="3" id="KW-0413">Isomerase</keyword>
<feature type="compositionally biased region" description="Low complexity" evidence="2">
    <location>
        <begin position="332"/>
        <end position="345"/>
    </location>
</feature>
<organism evidence="3 4">
    <name type="scientific">Mycena indigotica</name>
    <dbReference type="NCBI Taxonomy" id="2126181"/>
    <lineage>
        <taxon>Eukaryota</taxon>
        <taxon>Fungi</taxon>
        <taxon>Dikarya</taxon>
        <taxon>Basidiomycota</taxon>
        <taxon>Agaricomycotina</taxon>
        <taxon>Agaricomycetes</taxon>
        <taxon>Agaricomycetidae</taxon>
        <taxon>Agaricales</taxon>
        <taxon>Marasmiineae</taxon>
        <taxon>Mycenaceae</taxon>
        <taxon>Mycena</taxon>
    </lineage>
</organism>
<dbReference type="RefSeq" id="XP_037215965.1">
    <property type="nucleotide sequence ID" value="XM_037366571.1"/>
</dbReference>
<evidence type="ECO:0000256" key="1">
    <source>
        <dbReference type="ARBA" id="ARBA00005564"/>
    </source>
</evidence>
<evidence type="ECO:0000313" key="4">
    <source>
        <dbReference type="Proteomes" id="UP000636479"/>
    </source>
</evidence>
<evidence type="ECO:0000256" key="2">
    <source>
        <dbReference type="SAM" id="MobiDB-lite"/>
    </source>
</evidence>
<accession>A0A8H6VUP2</accession>
<dbReference type="PANTHER" id="PTHR30344">
    <property type="entry name" value="6-PHOSPHOGLUCONOLACTONASE-RELATED"/>
    <property type="match status" value="1"/>
</dbReference>
<comment type="caution">
    <text evidence="3">The sequence shown here is derived from an EMBL/GenBank/DDBJ whole genome shotgun (WGS) entry which is preliminary data.</text>
</comment>
<name>A0A8H6VUP2_9AGAR</name>
<dbReference type="InterPro" id="IPR019405">
    <property type="entry name" value="Lactonase_7-beta_prop"/>
</dbReference>